<dbReference type="InterPro" id="IPR051201">
    <property type="entry name" value="Chloro_Bact_Ser_Proteases"/>
</dbReference>
<protein>
    <submittedName>
        <fullName evidence="4">Trypsin-like serine protease</fullName>
    </submittedName>
</protein>
<feature type="compositionally biased region" description="Polar residues" evidence="3">
    <location>
        <begin position="212"/>
        <end position="232"/>
    </location>
</feature>
<evidence type="ECO:0000256" key="3">
    <source>
        <dbReference type="SAM" id="MobiDB-lite"/>
    </source>
</evidence>
<evidence type="ECO:0000313" key="5">
    <source>
        <dbReference type="Proteomes" id="UP000481583"/>
    </source>
</evidence>
<keyword evidence="1 4" id="KW-0645">Protease</keyword>
<name>A0A6G4U1E6_9ACTN</name>
<dbReference type="GO" id="GO:0004252">
    <property type="term" value="F:serine-type endopeptidase activity"/>
    <property type="evidence" value="ECO:0007669"/>
    <property type="project" value="InterPro"/>
</dbReference>
<evidence type="ECO:0000256" key="2">
    <source>
        <dbReference type="ARBA" id="ARBA00022801"/>
    </source>
</evidence>
<evidence type="ECO:0000313" key="4">
    <source>
        <dbReference type="EMBL" id="NGN65580.1"/>
    </source>
</evidence>
<dbReference type="SUPFAM" id="SSF50494">
    <property type="entry name" value="Trypsin-like serine proteases"/>
    <property type="match status" value="1"/>
</dbReference>
<dbReference type="PANTHER" id="PTHR43343:SF3">
    <property type="entry name" value="PROTEASE DO-LIKE 8, CHLOROPLASTIC"/>
    <property type="match status" value="1"/>
</dbReference>
<dbReference type="InterPro" id="IPR001940">
    <property type="entry name" value="Peptidase_S1C"/>
</dbReference>
<evidence type="ECO:0000256" key="1">
    <source>
        <dbReference type="ARBA" id="ARBA00022670"/>
    </source>
</evidence>
<dbReference type="Gene3D" id="2.40.10.120">
    <property type="match status" value="1"/>
</dbReference>
<comment type="caution">
    <text evidence="4">The sequence shown here is derived from an EMBL/GenBank/DDBJ whole genome shotgun (WGS) entry which is preliminary data.</text>
</comment>
<reference evidence="4 5" key="1">
    <citation type="submission" date="2020-02" db="EMBL/GenBank/DDBJ databases">
        <title>Whole-genome analyses of novel actinobacteria.</title>
        <authorList>
            <person name="Sahin N."/>
        </authorList>
    </citation>
    <scope>NUCLEOTIDE SEQUENCE [LARGE SCALE GENOMIC DNA]</scope>
    <source>
        <strain evidence="4 5">A7024</strain>
    </source>
</reference>
<dbReference type="Proteomes" id="UP000481583">
    <property type="component" value="Unassembled WGS sequence"/>
</dbReference>
<keyword evidence="2" id="KW-0378">Hydrolase</keyword>
<dbReference type="PRINTS" id="PR00834">
    <property type="entry name" value="PROTEASES2C"/>
</dbReference>
<feature type="compositionally biased region" description="Pro residues" evidence="3">
    <location>
        <begin position="1"/>
        <end position="20"/>
    </location>
</feature>
<dbReference type="EMBL" id="JAAKZV010000066">
    <property type="protein sequence ID" value="NGN65580.1"/>
    <property type="molecule type" value="Genomic_DNA"/>
</dbReference>
<feature type="region of interest" description="Disordered" evidence="3">
    <location>
        <begin position="1"/>
        <end position="45"/>
    </location>
</feature>
<gene>
    <name evidence="4" type="ORF">G5C51_16950</name>
</gene>
<dbReference type="PANTHER" id="PTHR43343">
    <property type="entry name" value="PEPTIDASE S12"/>
    <property type="match status" value="1"/>
</dbReference>
<feature type="region of interest" description="Disordered" evidence="3">
    <location>
        <begin position="211"/>
        <end position="236"/>
    </location>
</feature>
<proteinExistence type="predicted"/>
<sequence>MTVAGPPVPPVARPSDPPSASPNGQRPAPYGAPPAPPRTTTTGPRTALITAVALAVLGGAGAGYAAGALADDDSGTDPVPPAAAAPQREGLGAVAARVLPSVVSVEAGSGQGTGFVFDRRGRVLTNAHVVGESDRVELVTDGGRRIEAEVLGRDRGRDVAVLEPDDDAGLRPLTPARSGRPAVGDSVIAVGSPLGLTGTVTAGIVSAPDRQVSLSSGGRRSAIQTDASINPGNSGGPLVDARGRVIGINTAIASLARGGQGGSIGIGFAIPMAEALDSAESIIEGN</sequence>
<dbReference type="Pfam" id="PF13365">
    <property type="entry name" value="Trypsin_2"/>
    <property type="match status" value="1"/>
</dbReference>
<organism evidence="4 5">
    <name type="scientific">Streptomyces coryli</name>
    <dbReference type="NCBI Taxonomy" id="1128680"/>
    <lineage>
        <taxon>Bacteria</taxon>
        <taxon>Bacillati</taxon>
        <taxon>Actinomycetota</taxon>
        <taxon>Actinomycetes</taxon>
        <taxon>Kitasatosporales</taxon>
        <taxon>Streptomycetaceae</taxon>
        <taxon>Streptomyces</taxon>
    </lineage>
</organism>
<dbReference type="GO" id="GO:0006508">
    <property type="term" value="P:proteolysis"/>
    <property type="evidence" value="ECO:0007669"/>
    <property type="project" value="UniProtKB-KW"/>
</dbReference>
<accession>A0A6G4U1E6</accession>
<keyword evidence="5" id="KW-1185">Reference proteome</keyword>
<dbReference type="InterPro" id="IPR009003">
    <property type="entry name" value="Peptidase_S1_PA"/>
</dbReference>
<dbReference type="AlphaFoldDB" id="A0A6G4U1E6"/>